<evidence type="ECO:0000256" key="2">
    <source>
        <dbReference type="ARBA" id="ARBA00023169"/>
    </source>
</evidence>
<protein>
    <submittedName>
        <fullName evidence="5">Sugar transferase</fullName>
    </submittedName>
</protein>
<comment type="similarity">
    <text evidence="1">Belongs to the bacterial sugar transferase family.</text>
</comment>
<evidence type="ECO:0000256" key="1">
    <source>
        <dbReference type="ARBA" id="ARBA00006464"/>
    </source>
</evidence>
<dbReference type="PANTHER" id="PTHR30576">
    <property type="entry name" value="COLANIC BIOSYNTHESIS UDP-GLUCOSE LIPID CARRIER TRANSFERASE"/>
    <property type="match status" value="1"/>
</dbReference>
<organism evidence="5 6">
    <name type="scientific">Roseivivax marinus</name>
    <dbReference type="NCBI Taxonomy" id="1379903"/>
    <lineage>
        <taxon>Bacteria</taxon>
        <taxon>Pseudomonadati</taxon>
        <taxon>Pseudomonadota</taxon>
        <taxon>Alphaproteobacteria</taxon>
        <taxon>Rhodobacterales</taxon>
        <taxon>Roseobacteraceae</taxon>
        <taxon>Roseivivax</taxon>
    </lineage>
</organism>
<dbReference type="EMBL" id="AQQW01000007">
    <property type="protein sequence ID" value="ETW12406.1"/>
    <property type="molecule type" value="Genomic_DNA"/>
</dbReference>
<evidence type="ECO:0000256" key="3">
    <source>
        <dbReference type="SAM" id="Phobius"/>
    </source>
</evidence>
<dbReference type="Proteomes" id="UP000019063">
    <property type="component" value="Unassembled WGS sequence"/>
</dbReference>
<dbReference type="AlphaFoldDB" id="W4HJW5"/>
<dbReference type="eggNOG" id="COG2148">
    <property type="taxonomic scope" value="Bacteria"/>
</dbReference>
<dbReference type="STRING" id="1379903.ATO8_12676"/>
<evidence type="ECO:0000313" key="5">
    <source>
        <dbReference type="EMBL" id="ETW12406.1"/>
    </source>
</evidence>
<feature type="domain" description="Bacterial sugar transferase" evidence="4">
    <location>
        <begin position="35"/>
        <end position="223"/>
    </location>
</feature>
<keyword evidence="3" id="KW-1133">Transmembrane helix</keyword>
<keyword evidence="5" id="KW-0808">Transferase</keyword>
<name>W4HJW5_9RHOB</name>
<sequence length="228" mass="25382">MHVRQPVQAVAEFDPLIAEALSPATAPVLYRDIFKRAFDVAAVLLSALPVLAILLPLLAVIALDGGAPIYRQARVGRNGRVFRMWKLRTMVPDAEARLESHLASDPHARLEWTVTQKLRRDPRITPIGHLLRKTSLDELPQLWNVLAGDMALVGPRPMMVNQRALYPGSAYYALRPGITGFWQTSVRNEASFAERARFDAAYLRELSFGTDMRVLARTVRVVVTGTGC</sequence>
<evidence type="ECO:0000259" key="4">
    <source>
        <dbReference type="Pfam" id="PF02397"/>
    </source>
</evidence>
<keyword evidence="6" id="KW-1185">Reference proteome</keyword>
<gene>
    <name evidence="5" type="ORF">ATO8_12676</name>
</gene>
<dbReference type="PATRIC" id="fig|1317118.6.peg.2609"/>
<reference evidence="5 6" key="1">
    <citation type="journal article" date="2014" name="Antonie Van Leeuwenhoek">
        <title>Roseivivax atlanticus sp. nov., isolated from surface seawater of the Atlantic Ocean.</title>
        <authorList>
            <person name="Li G."/>
            <person name="Lai Q."/>
            <person name="Liu X."/>
            <person name="Sun F."/>
            <person name="Shao Z."/>
        </authorList>
    </citation>
    <scope>NUCLEOTIDE SEQUENCE [LARGE SCALE GENOMIC DNA]</scope>
    <source>
        <strain evidence="5 6">22II-s10s</strain>
    </source>
</reference>
<evidence type="ECO:0000313" key="6">
    <source>
        <dbReference type="Proteomes" id="UP000019063"/>
    </source>
</evidence>
<dbReference type="Pfam" id="PF02397">
    <property type="entry name" value="Bac_transf"/>
    <property type="match status" value="1"/>
</dbReference>
<keyword evidence="3" id="KW-0472">Membrane</keyword>
<keyword evidence="3" id="KW-0812">Transmembrane</keyword>
<dbReference type="InterPro" id="IPR003362">
    <property type="entry name" value="Bact_transf"/>
</dbReference>
<dbReference type="PANTHER" id="PTHR30576:SF10">
    <property type="entry name" value="SLL5057 PROTEIN"/>
    <property type="match status" value="1"/>
</dbReference>
<accession>W4HJW5</accession>
<feature type="transmembrane region" description="Helical" evidence="3">
    <location>
        <begin position="40"/>
        <end position="63"/>
    </location>
</feature>
<dbReference type="GO" id="GO:0000271">
    <property type="term" value="P:polysaccharide biosynthetic process"/>
    <property type="evidence" value="ECO:0007669"/>
    <property type="project" value="UniProtKB-KW"/>
</dbReference>
<comment type="caution">
    <text evidence="5">The sequence shown here is derived from an EMBL/GenBank/DDBJ whole genome shotgun (WGS) entry which is preliminary data.</text>
</comment>
<keyword evidence="2" id="KW-0270">Exopolysaccharide synthesis</keyword>
<dbReference type="GO" id="GO:0016780">
    <property type="term" value="F:phosphotransferase activity, for other substituted phosphate groups"/>
    <property type="evidence" value="ECO:0007669"/>
    <property type="project" value="TreeGrafter"/>
</dbReference>
<proteinExistence type="inferred from homology"/>